<dbReference type="Proteomes" id="UP000467840">
    <property type="component" value="Chromosome 14"/>
</dbReference>
<protein>
    <submittedName>
        <fullName evidence="1">Uncharacterized protein</fullName>
    </submittedName>
</protein>
<sequence length="324" mass="37649">MGRSGQVLLDIDELANTMREKLEILHPLSDECCIYRVPDRLRQLNHKAYTPRVLSIGPLHHGGKELQAMEEHKNRYLQDFLRLSGVSLEDCIQFFQQCEIRLRIVMQNPIQLSSNDFVKMMLLDASFIIMLFLKHCFGDLRNRIRNDRIYNKPWLILDIRFDLILLENQIPFFILEDLFMLSNIPTRLEGVSIVKLVYEFFRNGWDSWNLSAAIRVAASKELRMLVVPSTTELYQAGVKFQLSSSKNVLDIKFKNGILEIPRFRIVDQTEILLRNLQAFEQCHCLDNYVGDYIAMMAMLVNSANDVELLSQNGIMKIGYGVMKP</sequence>
<proteinExistence type="predicted"/>
<comment type="caution">
    <text evidence="1">The sequence shown here is derived from an EMBL/GenBank/DDBJ whole genome shotgun (WGS) entry which is preliminary data.</text>
</comment>
<gene>
    <name evidence="1" type="ORF">GH714_026802</name>
</gene>
<dbReference type="PANTHER" id="PTHR31170:SF17">
    <property type="match status" value="1"/>
</dbReference>
<dbReference type="EMBL" id="JAAGAX010000006">
    <property type="protein sequence ID" value="KAF2311802.1"/>
    <property type="molecule type" value="Genomic_DNA"/>
</dbReference>
<evidence type="ECO:0000313" key="2">
    <source>
        <dbReference type="Proteomes" id="UP000467840"/>
    </source>
</evidence>
<organism evidence="1 2">
    <name type="scientific">Hevea brasiliensis</name>
    <name type="common">Para rubber tree</name>
    <name type="synonym">Siphonia brasiliensis</name>
    <dbReference type="NCBI Taxonomy" id="3981"/>
    <lineage>
        <taxon>Eukaryota</taxon>
        <taxon>Viridiplantae</taxon>
        <taxon>Streptophyta</taxon>
        <taxon>Embryophyta</taxon>
        <taxon>Tracheophyta</taxon>
        <taxon>Spermatophyta</taxon>
        <taxon>Magnoliopsida</taxon>
        <taxon>eudicotyledons</taxon>
        <taxon>Gunneridae</taxon>
        <taxon>Pentapetalae</taxon>
        <taxon>rosids</taxon>
        <taxon>fabids</taxon>
        <taxon>Malpighiales</taxon>
        <taxon>Euphorbiaceae</taxon>
        <taxon>Crotonoideae</taxon>
        <taxon>Micrandreae</taxon>
        <taxon>Hevea</taxon>
    </lineage>
</organism>
<dbReference type="AlphaFoldDB" id="A0A6A6MDK7"/>
<dbReference type="Pfam" id="PF03140">
    <property type="entry name" value="DUF247"/>
    <property type="match status" value="2"/>
</dbReference>
<reference evidence="1 2" key="1">
    <citation type="journal article" date="2020" name="Mol. Plant">
        <title>The Chromosome-Based Rubber Tree Genome Provides New Insights into Spurge Genome Evolution and Rubber Biosynthesis.</title>
        <authorList>
            <person name="Liu J."/>
            <person name="Shi C."/>
            <person name="Shi C.C."/>
            <person name="Li W."/>
            <person name="Zhang Q.J."/>
            <person name="Zhang Y."/>
            <person name="Li K."/>
            <person name="Lu H.F."/>
            <person name="Shi C."/>
            <person name="Zhu S.T."/>
            <person name="Xiao Z.Y."/>
            <person name="Nan H."/>
            <person name="Yue Y."/>
            <person name="Zhu X.G."/>
            <person name="Wu Y."/>
            <person name="Hong X.N."/>
            <person name="Fan G.Y."/>
            <person name="Tong Y."/>
            <person name="Zhang D."/>
            <person name="Mao C.L."/>
            <person name="Liu Y.L."/>
            <person name="Hao S.J."/>
            <person name="Liu W.Q."/>
            <person name="Lv M.Q."/>
            <person name="Zhang H.B."/>
            <person name="Liu Y."/>
            <person name="Hu-Tang G.R."/>
            <person name="Wang J.P."/>
            <person name="Wang J.H."/>
            <person name="Sun Y.H."/>
            <person name="Ni S.B."/>
            <person name="Chen W.B."/>
            <person name="Zhang X.C."/>
            <person name="Jiao Y.N."/>
            <person name="Eichler E.E."/>
            <person name="Li G.H."/>
            <person name="Liu X."/>
            <person name="Gao L.Z."/>
        </authorList>
    </citation>
    <scope>NUCLEOTIDE SEQUENCE [LARGE SCALE GENOMIC DNA]</scope>
    <source>
        <strain evidence="2">cv. GT1</strain>
        <tissue evidence="1">Leaf</tissue>
    </source>
</reference>
<keyword evidence="2" id="KW-1185">Reference proteome</keyword>
<name>A0A6A6MDK7_HEVBR</name>
<dbReference type="InterPro" id="IPR004158">
    <property type="entry name" value="DUF247_pln"/>
</dbReference>
<accession>A0A6A6MDK7</accession>
<evidence type="ECO:0000313" key="1">
    <source>
        <dbReference type="EMBL" id="KAF2311802.1"/>
    </source>
</evidence>
<dbReference type="PANTHER" id="PTHR31170">
    <property type="entry name" value="BNAC04G53230D PROTEIN"/>
    <property type="match status" value="1"/>
</dbReference>